<dbReference type="SMART" id="SM01087">
    <property type="entry name" value="COG6"/>
    <property type="match status" value="1"/>
</dbReference>
<evidence type="ECO:0000256" key="11">
    <source>
        <dbReference type="RuleBase" id="RU365075"/>
    </source>
</evidence>
<evidence type="ECO:0000256" key="4">
    <source>
        <dbReference type="ARBA" id="ARBA00011166"/>
    </source>
</evidence>
<dbReference type="AlphaFoldDB" id="A0A8E0VR44"/>
<name>A0A8E0VR44_9TREM</name>
<reference evidence="16" key="1">
    <citation type="submission" date="2019-05" db="EMBL/GenBank/DDBJ databases">
        <title>Annotation for the trematode Fasciolopsis buski.</title>
        <authorList>
            <person name="Choi Y.-J."/>
        </authorList>
    </citation>
    <scope>NUCLEOTIDE SEQUENCE</scope>
    <source>
        <strain evidence="16">HT</strain>
        <tissue evidence="16">Whole worm</tissue>
    </source>
</reference>
<keyword evidence="6 11" id="KW-0813">Transport</keyword>
<organism evidence="16 17">
    <name type="scientific">Fasciolopsis buskii</name>
    <dbReference type="NCBI Taxonomy" id="27845"/>
    <lineage>
        <taxon>Eukaryota</taxon>
        <taxon>Metazoa</taxon>
        <taxon>Spiralia</taxon>
        <taxon>Lophotrochozoa</taxon>
        <taxon>Platyhelminthes</taxon>
        <taxon>Trematoda</taxon>
        <taxon>Digenea</taxon>
        <taxon>Plagiorchiida</taxon>
        <taxon>Echinostomata</taxon>
        <taxon>Echinostomatoidea</taxon>
        <taxon>Fasciolidae</taxon>
        <taxon>Fasciolopsis</taxon>
    </lineage>
</organism>
<feature type="region of interest" description="Disordered" evidence="13">
    <location>
        <begin position="571"/>
        <end position="592"/>
    </location>
</feature>
<dbReference type="EMBL" id="LUCM01001102">
    <property type="protein sequence ID" value="KAA0199492.1"/>
    <property type="molecule type" value="Genomic_DNA"/>
</dbReference>
<accession>A0A8E0VR44</accession>
<keyword evidence="12" id="KW-0175">Coiled coil</keyword>
<dbReference type="GO" id="GO:0006891">
    <property type="term" value="P:intra-Golgi vesicle-mediated transport"/>
    <property type="evidence" value="ECO:0007669"/>
    <property type="project" value="UniProtKB-UniRule"/>
</dbReference>
<evidence type="ECO:0000313" key="16">
    <source>
        <dbReference type="EMBL" id="KAA0199492.1"/>
    </source>
</evidence>
<comment type="similarity">
    <text evidence="3 11">Belongs to the COG6 family.</text>
</comment>
<dbReference type="Proteomes" id="UP000728185">
    <property type="component" value="Unassembled WGS sequence"/>
</dbReference>
<comment type="caution">
    <text evidence="16">The sequence shown here is derived from an EMBL/GenBank/DDBJ whole genome shotgun (WGS) entry which is preliminary data.</text>
</comment>
<evidence type="ECO:0000256" key="6">
    <source>
        <dbReference type="ARBA" id="ARBA00022448"/>
    </source>
</evidence>
<evidence type="ECO:0000259" key="14">
    <source>
        <dbReference type="Pfam" id="PF06419"/>
    </source>
</evidence>
<dbReference type="GO" id="GO:0017119">
    <property type="term" value="C:Golgi transport complex"/>
    <property type="evidence" value="ECO:0007669"/>
    <property type="project" value="UniProtKB-UniRule"/>
</dbReference>
<dbReference type="InterPro" id="IPR048368">
    <property type="entry name" value="COG6_N"/>
</dbReference>
<evidence type="ECO:0000313" key="17">
    <source>
        <dbReference type="Proteomes" id="UP000728185"/>
    </source>
</evidence>
<feature type="domain" description="Conserved Oligomeric Golgi complex subunit 6 C-terminal" evidence="15">
    <location>
        <begin position="181"/>
        <end position="661"/>
    </location>
</feature>
<feature type="domain" description="Conserved oligomeric complex COG6 N-terminal" evidence="14">
    <location>
        <begin position="38"/>
        <end position="149"/>
    </location>
</feature>
<keyword evidence="9 11" id="KW-0472">Membrane</keyword>
<keyword evidence="17" id="KW-1185">Reference proteome</keyword>
<dbReference type="PANTHER" id="PTHR21506:SF0">
    <property type="entry name" value="CONSERVED OLIGOMERIC GOLGI COMPLEX SUBUNIT 6"/>
    <property type="match status" value="1"/>
</dbReference>
<evidence type="ECO:0000256" key="2">
    <source>
        <dbReference type="ARBA" id="ARBA00004395"/>
    </source>
</evidence>
<comment type="function">
    <text evidence="1 11">Required for normal Golgi function.</text>
</comment>
<evidence type="ECO:0000256" key="9">
    <source>
        <dbReference type="ARBA" id="ARBA00023136"/>
    </source>
</evidence>
<dbReference type="Pfam" id="PF06419">
    <property type="entry name" value="COG6_N"/>
    <property type="match status" value="1"/>
</dbReference>
<dbReference type="InterPro" id="IPR010490">
    <property type="entry name" value="COG6"/>
</dbReference>
<evidence type="ECO:0000256" key="12">
    <source>
        <dbReference type="SAM" id="Coils"/>
    </source>
</evidence>
<dbReference type="OrthoDB" id="272987at2759"/>
<dbReference type="GO" id="GO:0015031">
    <property type="term" value="P:protein transport"/>
    <property type="evidence" value="ECO:0007669"/>
    <property type="project" value="UniProtKB-KW"/>
</dbReference>
<dbReference type="PANTHER" id="PTHR21506">
    <property type="entry name" value="COMPONENT OF OLIGOMERIC GOLGI COMPLEX 6"/>
    <property type="match status" value="1"/>
</dbReference>
<evidence type="ECO:0000256" key="10">
    <source>
        <dbReference type="ARBA" id="ARBA00031348"/>
    </source>
</evidence>
<dbReference type="Pfam" id="PF20653">
    <property type="entry name" value="COG6_C"/>
    <property type="match status" value="1"/>
</dbReference>
<evidence type="ECO:0000256" key="13">
    <source>
        <dbReference type="SAM" id="MobiDB-lite"/>
    </source>
</evidence>
<keyword evidence="7 11" id="KW-0653">Protein transport</keyword>
<dbReference type="GO" id="GO:0000139">
    <property type="term" value="C:Golgi membrane"/>
    <property type="evidence" value="ECO:0007669"/>
    <property type="project" value="UniProtKB-SubCell"/>
</dbReference>
<evidence type="ECO:0000256" key="7">
    <source>
        <dbReference type="ARBA" id="ARBA00022927"/>
    </source>
</evidence>
<dbReference type="InterPro" id="IPR048369">
    <property type="entry name" value="COG6_C"/>
</dbReference>
<gene>
    <name evidence="16" type="ORF">FBUS_02275</name>
</gene>
<feature type="compositionally biased region" description="Polar residues" evidence="13">
    <location>
        <begin position="581"/>
        <end position="590"/>
    </location>
</feature>
<keyword evidence="8 11" id="KW-0333">Golgi apparatus</keyword>
<comment type="subcellular location">
    <subcellularLocation>
        <location evidence="2 11">Golgi apparatus membrane</location>
        <topology evidence="2 11">Peripheral membrane protein</topology>
    </subcellularLocation>
</comment>
<proteinExistence type="inferred from homology"/>
<protein>
    <recommendedName>
        <fullName evidence="5 11">Conserved oligomeric Golgi complex subunit 6</fullName>
        <shortName evidence="11">COG complex subunit 6</shortName>
    </recommendedName>
    <alternativeName>
        <fullName evidence="10 11">Component of oligomeric Golgi complex 6</fullName>
    </alternativeName>
</protein>
<evidence type="ECO:0000259" key="15">
    <source>
        <dbReference type="Pfam" id="PF20653"/>
    </source>
</evidence>
<feature type="coiled-coil region" evidence="12">
    <location>
        <begin position="78"/>
        <end position="119"/>
    </location>
</feature>
<comment type="subunit">
    <text evidence="4">Component of the conserved oligomeric Golgi complex which is composed of eight different subunits and is required for normal Golgi morphology and localization.</text>
</comment>
<evidence type="ECO:0000256" key="3">
    <source>
        <dbReference type="ARBA" id="ARBA00011023"/>
    </source>
</evidence>
<evidence type="ECO:0000256" key="1">
    <source>
        <dbReference type="ARBA" id="ARBA00003627"/>
    </source>
</evidence>
<sequence length="687" mass="77684">MANGTQSEKNPLLNKIHKIIYAEIEGDPDLLDGLMAISEILPVNNIRTRRNLRVDLERKQLSIYEDFLKEFTLVKERVEELDSNIKQMLKTCQDVNQQLACVKSRTDDLINEAADLQAQSVKGEIKLSVLECVYNTFQVSPEDVNLLCSSDKPIDINFFQSLERAHHIEKNCKVAIRSGEQNLGFSMLEATRSVLESAYQHLYQWTQNECRIRTQDIPEIGANLRKAMFELQNRPVLFKYALDEYASVRRVATVKSFIDALTLGSESSSSHSSGGHSKPIELHSHDPLRYTSDMLAWIHQLTASEKEYLSLLTRECSDAALTEIITSCLDAITEGLCSPFRMRMEQLMSAQQDAVLLYRINNVLRFYQHTLCAILGSSTCLSNAIIEIQELSWRLLFNNLRQYIRNAMEQTDFPGSDLSPSDIVRDTLQLLMEILRAHDISLLPADVRKSCFSQIIATLIGPLITYCQTSADRIAQAAVSESDLLIESGETGPRKFAQNPYRMRSAAYMLNCLYLIETTLARLEYATDLVEQINVLLNQNIDVLVVAQVSAVLESTRLIFPLRVLQHGHDPARDGPLANRADQSSGSTEGLSEPEIRNALIHFDIYLSNPDRYALPELRHLTAQRLRKMIRRRSADAIHSHYQTIHDALVDPANGYSSFTNANPVESSSSHLKLRTPQQVAELILNF</sequence>
<evidence type="ECO:0000256" key="8">
    <source>
        <dbReference type="ARBA" id="ARBA00023034"/>
    </source>
</evidence>
<evidence type="ECO:0000256" key="5">
    <source>
        <dbReference type="ARBA" id="ARBA00020973"/>
    </source>
</evidence>